<dbReference type="NCBIfam" id="NF008312">
    <property type="entry name" value="PRK11100.1"/>
    <property type="match status" value="1"/>
</dbReference>
<reference evidence="16" key="1">
    <citation type="journal article" date="2019" name="Int. J. Syst. Evol. Microbiol.">
        <title>The Global Catalogue of Microorganisms (GCM) 10K type strain sequencing project: providing services to taxonomists for standard genome sequencing and annotation.</title>
        <authorList>
            <consortium name="The Broad Institute Genomics Platform"/>
            <consortium name="The Broad Institute Genome Sequencing Center for Infectious Disease"/>
            <person name="Wu L."/>
            <person name="Ma J."/>
        </authorList>
    </citation>
    <scope>NUCLEOTIDE SEQUENCE [LARGE SCALE GENOMIC DNA]</scope>
    <source>
        <strain evidence="16">KCTC 52438</strain>
    </source>
</reference>
<dbReference type="CDD" id="cd00082">
    <property type="entry name" value="HisKA"/>
    <property type="match status" value="1"/>
</dbReference>
<dbReference type="PANTHER" id="PTHR45436">
    <property type="entry name" value="SENSOR HISTIDINE KINASE YKOH"/>
    <property type="match status" value="1"/>
</dbReference>
<organism evidence="15 16">
    <name type="scientific">Litoribrevibacter euphylliae</name>
    <dbReference type="NCBI Taxonomy" id="1834034"/>
    <lineage>
        <taxon>Bacteria</taxon>
        <taxon>Pseudomonadati</taxon>
        <taxon>Pseudomonadota</taxon>
        <taxon>Gammaproteobacteria</taxon>
        <taxon>Oceanospirillales</taxon>
        <taxon>Oceanospirillaceae</taxon>
        <taxon>Litoribrevibacter</taxon>
    </lineage>
</organism>
<feature type="domain" description="Histidine kinase" evidence="13">
    <location>
        <begin position="267"/>
        <end position="483"/>
    </location>
</feature>
<keyword evidence="10" id="KW-0902">Two-component regulatory system</keyword>
<gene>
    <name evidence="15" type="primary">creC</name>
    <name evidence="15" type="ORF">ACFOEK_07325</name>
</gene>
<dbReference type="InterPro" id="IPR005467">
    <property type="entry name" value="His_kinase_dom"/>
</dbReference>
<dbReference type="InterPro" id="IPR036890">
    <property type="entry name" value="HATPase_C_sf"/>
</dbReference>
<dbReference type="SUPFAM" id="SSF47384">
    <property type="entry name" value="Homodimeric domain of signal transducing histidine kinase"/>
    <property type="match status" value="1"/>
</dbReference>
<dbReference type="InterPro" id="IPR003594">
    <property type="entry name" value="HATPase_dom"/>
</dbReference>
<dbReference type="Pfam" id="PF02518">
    <property type="entry name" value="HATPase_c"/>
    <property type="match status" value="1"/>
</dbReference>
<protein>
    <recommendedName>
        <fullName evidence="3">histidine kinase</fullName>
        <ecNumber evidence="3">2.7.13.3</ecNumber>
    </recommendedName>
</protein>
<keyword evidence="9 12" id="KW-1133">Transmembrane helix</keyword>
<dbReference type="SUPFAM" id="SSF55874">
    <property type="entry name" value="ATPase domain of HSP90 chaperone/DNA topoisomerase II/histidine kinase"/>
    <property type="match status" value="1"/>
</dbReference>
<dbReference type="EMBL" id="JBHRSZ010000002">
    <property type="protein sequence ID" value="MFC3150833.1"/>
    <property type="molecule type" value="Genomic_DNA"/>
</dbReference>
<proteinExistence type="predicted"/>
<evidence type="ECO:0000256" key="9">
    <source>
        <dbReference type="ARBA" id="ARBA00022989"/>
    </source>
</evidence>
<evidence type="ECO:0000259" key="13">
    <source>
        <dbReference type="PROSITE" id="PS50109"/>
    </source>
</evidence>
<dbReference type="GO" id="GO:0004673">
    <property type="term" value="F:protein histidine kinase activity"/>
    <property type="evidence" value="ECO:0007669"/>
    <property type="project" value="UniProtKB-EC"/>
</dbReference>
<comment type="catalytic activity">
    <reaction evidence="1">
        <text>ATP + protein L-histidine = ADP + protein N-phospho-L-histidine.</text>
        <dbReference type="EC" id="2.7.13.3"/>
    </reaction>
</comment>
<evidence type="ECO:0000256" key="8">
    <source>
        <dbReference type="ARBA" id="ARBA00022777"/>
    </source>
</evidence>
<keyword evidence="4" id="KW-1003">Cell membrane</keyword>
<keyword evidence="8 15" id="KW-0418">Kinase</keyword>
<evidence type="ECO:0000256" key="7">
    <source>
        <dbReference type="ARBA" id="ARBA00022692"/>
    </source>
</evidence>
<dbReference type="PROSITE" id="PS50109">
    <property type="entry name" value="HIS_KIN"/>
    <property type="match status" value="1"/>
</dbReference>
<keyword evidence="5" id="KW-0597">Phosphoprotein</keyword>
<dbReference type="InterPro" id="IPR003660">
    <property type="entry name" value="HAMP_dom"/>
</dbReference>
<keyword evidence="6 15" id="KW-0808">Transferase</keyword>
<feature type="transmembrane region" description="Helical" evidence="12">
    <location>
        <begin position="6"/>
        <end position="26"/>
    </location>
</feature>
<evidence type="ECO:0000256" key="2">
    <source>
        <dbReference type="ARBA" id="ARBA00004651"/>
    </source>
</evidence>
<keyword evidence="16" id="KW-1185">Reference proteome</keyword>
<dbReference type="RefSeq" id="WP_386718362.1">
    <property type="nucleotide sequence ID" value="NZ_JBHRSZ010000002.1"/>
</dbReference>
<comment type="caution">
    <text evidence="15">The sequence shown here is derived from an EMBL/GenBank/DDBJ whole genome shotgun (WGS) entry which is preliminary data.</text>
</comment>
<evidence type="ECO:0000256" key="4">
    <source>
        <dbReference type="ARBA" id="ARBA00022475"/>
    </source>
</evidence>
<dbReference type="SMART" id="SM00388">
    <property type="entry name" value="HisKA"/>
    <property type="match status" value="1"/>
</dbReference>
<evidence type="ECO:0000256" key="5">
    <source>
        <dbReference type="ARBA" id="ARBA00022553"/>
    </source>
</evidence>
<dbReference type="Gene3D" id="3.30.565.10">
    <property type="entry name" value="Histidine kinase-like ATPase, C-terminal domain"/>
    <property type="match status" value="1"/>
</dbReference>
<dbReference type="InterPro" id="IPR004358">
    <property type="entry name" value="Sig_transdc_His_kin-like_C"/>
</dbReference>
<evidence type="ECO:0000313" key="16">
    <source>
        <dbReference type="Proteomes" id="UP001595476"/>
    </source>
</evidence>
<dbReference type="Pfam" id="PF00512">
    <property type="entry name" value="HisKA"/>
    <property type="match status" value="1"/>
</dbReference>
<dbReference type="SMART" id="SM00387">
    <property type="entry name" value="HATPase_c"/>
    <property type="match status" value="1"/>
</dbReference>
<dbReference type="InterPro" id="IPR036097">
    <property type="entry name" value="HisK_dim/P_sf"/>
</dbReference>
<feature type="transmembrane region" description="Helical" evidence="12">
    <location>
        <begin position="194"/>
        <end position="211"/>
    </location>
</feature>
<accession>A0ABV7HE51</accession>
<dbReference type="PROSITE" id="PS50885">
    <property type="entry name" value="HAMP"/>
    <property type="match status" value="1"/>
</dbReference>
<name>A0ABV7HE51_9GAMM</name>
<dbReference type="InterPro" id="IPR050428">
    <property type="entry name" value="TCS_sensor_his_kinase"/>
</dbReference>
<dbReference type="InterPro" id="IPR029151">
    <property type="entry name" value="Sensor-like_sf"/>
</dbReference>
<dbReference type="PANTHER" id="PTHR45436:SF10">
    <property type="entry name" value="HISTIDINE KINASE"/>
    <property type="match status" value="1"/>
</dbReference>
<keyword evidence="7 12" id="KW-0812">Transmembrane</keyword>
<evidence type="ECO:0000256" key="1">
    <source>
        <dbReference type="ARBA" id="ARBA00000085"/>
    </source>
</evidence>
<sequence length="483" mass="53710">MSLNLRIFLANFSILGVATYLLLNVFMSELRPGMRQTTEDTLVDTANLLAEVVSNEFLQDQLTSQNFAQLNFAQSIERFLARSYRAKIFSVDKESSQIRIYITDDQGIVQYDSSGKDVGADYSRWNDVYLTLRGQYGARSTKLRPDDEMSTVMHVAAPILNNGRIVGSLTVAKPNQTVQPFIDMAQLKIKTTSFWLIVISIVIGAVFSFGLTRSIRKLVDYADQIAKGRKASVPKVGEVELTKLADAIENMREQLEGKAYVENYVHALTHELKSPVSAIKGAAELLSPTMPEADFERFQSNILDETDRIDVMINRLLALASLEKRGNLETTERVSLLSLAHSVIESKRVALLAKGVTIEVIPNDANQDAFEVEGDAFLLTQVLDNLLQNAIEFSPSAGQIVLQITRDHQGCVLEVQDQGPGIPEYALSRVFERFYSLNRPDTNKKSTGLGLCFVNEIVALHQGQVSLENRLTQGCCARVWLPA</sequence>
<dbReference type="PRINTS" id="PR00344">
    <property type="entry name" value="BCTRLSENSOR"/>
</dbReference>
<dbReference type="CDD" id="cd06225">
    <property type="entry name" value="HAMP"/>
    <property type="match status" value="1"/>
</dbReference>
<evidence type="ECO:0000256" key="11">
    <source>
        <dbReference type="ARBA" id="ARBA00023136"/>
    </source>
</evidence>
<dbReference type="Gene3D" id="1.10.287.130">
    <property type="match status" value="1"/>
</dbReference>
<evidence type="ECO:0000259" key="14">
    <source>
        <dbReference type="PROSITE" id="PS50885"/>
    </source>
</evidence>
<evidence type="ECO:0000256" key="12">
    <source>
        <dbReference type="SAM" id="Phobius"/>
    </source>
</evidence>
<feature type="domain" description="HAMP" evidence="14">
    <location>
        <begin position="209"/>
        <end position="260"/>
    </location>
</feature>
<evidence type="ECO:0000256" key="10">
    <source>
        <dbReference type="ARBA" id="ARBA00023012"/>
    </source>
</evidence>
<keyword evidence="11 12" id="KW-0472">Membrane</keyword>
<dbReference type="Gene3D" id="6.10.340.10">
    <property type="match status" value="1"/>
</dbReference>
<comment type="subcellular location">
    <subcellularLocation>
        <location evidence="2">Cell membrane</location>
        <topology evidence="2">Multi-pass membrane protein</topology>
    </subcellularLocation>
</comment>
<evidence type="ECO:0000256" key="6">
    <source>
        <dbReference type="ARBA" id="ARBA00022679"/>
    </source>
</evidence>
<dbReference type="SMART" id="SM00304">
    <property type="entry name" value="HAMP"/>
    <property type="match status" value="1"/>
</dbReference>
<dbReference type="EC" id="2.7.13.3" evidence="3"/>
<evidence type="ECO:0000313" key="15">
    <source>
        <dbReference type="EMBL" id="MFC3150833.1"/>
    </source>
</evidence>
<evidence type="ECO:0000256" key="3">
    <source>
        <dbReference type="ARBA" id="ARBA00012438"/>
    </source>
</evidence>
<dbReference type="SUPFAM" id="SSF103190">
    <property type="entry name" value="Sensory domain-like"/>
    <property type="match status" value="1"/>
</dbReference>
<dbReference type="InterPro" id="IPR003661">
    <property type="entry name" value="HisK_dim/P_dom"/>
</dbReference>
<dbReference type="Pfam" id="PF00672">
    <property type="entry name" value="HAMP"/>
    <property type="match status" value="1"/>
</dbReference>
<dbReference type="Proteomes" id="UP001595476">
    <property type="component" value="Unassembled WGS sequence"/>
</dbReference>